<dbReference type="Proteomes" id="UP000594778">
    <property type="component" value="Chromosome"/>
</dbReference>
<dbReference type="AlphaFoldDB" id="A0A7T2S024"/>
<sequence>MDGSLHFLRAQHRQPLAHAPAAGLCTGLPAPISSPAARARTELAAGAGKGQNGYSCIDCEKPAMQFLYE</sequence>
<accession>A0A7T2S024</accession>
<protein>
    <submittedName>
        <fullName evidence="1">Uncharacterized protein</fullName>
    </submittedName>
</protein>
<proteinExistence type="predicted"/>
<reference evidence="1 2" key="1">
    <citation type="submission" date="2020-12" db="EMBL/GenBank/DDBJ databases">
        <title>FDA dAtabase for Regulatory Grade micrObial Sequences (FDA-ARGOS): Supporting development and validation of Infectious Disease Dx tests.</title>
        <authorList>
            <person name="Sproer C."/>
            <person name="Gronow S."/>
            <person name="Severitt S."/>
            <person name="Schroder I."/>
            <person name="Tallon L."/>
            <person name="Sadzewicz L."/>
            <person name="Zhao X."/>
            <person name="Boylan J."/>
            <person name="Ott S."/>
            <person name="Bowen H."/>
            <person name="Vavikolanu K."/>
            <person name="Mehta A."/>
            <person name="Aluvathingal J."/>
            <person name="Nadendla S."/>
            <person name="Lowell S."/>
            <person name="Myers T."/>
            <person name="Yan Y."/>
            <person name="Sichtig H."/>
        </authorList>
    </citation>
    <scope>NUCLEOTIDE SEQUENCE [LARGE SCALE GENOMIC DNA]</scope>
    <source>
        <strain evidence="1 2">FDAARGOS_909</strain>
    </source>
</reference>
<evidence type="ECO:0000313" key="2">
    <source>
        <dbReference type="Proteomes" id="UP000594778"/>
    </source>
</evidence>
<evidence type="ECO:0000313" key="1">
    <source>
        <dbReference type="EMBL" id="QPS06468.1"/>
    </source>
</evidence>
<gene>
    <name evidence="1" type="ORF">I6G66_19365</name>
</gene>
<dbReference type="EMBL" id="CP065668">
    <property type="protein sequence ID" value="QPS06468.1"/>
    <property type="molecule type" value="Genomic_DNA"/>
</dbReference>
<organism evidence="1 2">
    <name type="scientific">Delftia acidovorans</name>
    <name type="common">Pseudomonas acidovorans</name>
    <name type="synonym">Comamonas acidovorans</name>
    <dbReference type="NCBI Taxonomy" id="80866"/>
    <lineage>
        <taxon>Bacteria</taxon>
        <taxon>Pseudomonadati</taxon>
        <taxon>Pseudomonadota</taxon>
        <taxon>Betaproteobacteria</taxon>
        <taxon>Burkholderiales</taxon>
        <taxon>Comamonadaceae</taxon>
        <taxon>Delftia</taxon>
    </lineage>
</organism>
<dbReference type="RefSeq" id="WP_197954082.1">
    <property type="nucleotide sequence ID" value="NZ_CP065668.1"/>
</dbReference>
<name>A0A7T2S024_DELAC</name>